<accession>A0A183ADZ1</accession>
<reference evidence="2 3" key="2">
    <citation type="submission" date="2018-11" db="EMBL/GenBank/DDBJ databases">
        <authorList>
            <consortium name="Pathogen Informatics"/>
        </authorList>
    </citation>
    <scope>NUCLEOTIDE SEQUENCE [LARGE SCALE GENOMIC DNA]</scope>
    <source>
        <strain evidence="2 3">Egypt</strain>
    </source>
</reference>
<keyword evidence="1" id="KW-0472">Membrane</keyword>
<organism evidence="4">
    <name type="scientific">Echinostoma caproni</name>
    <dbReference type="NCBI Taxonomy" id="27848"/>
    <lineage>
        <taxon>Eukaryota</taxon>
        <taxon>Metazoa</taxon>
        <taxon>Spiralia</taxon>
        <taxon>Lophotrochozoa</taxon>
        <taxon>Platyhelminthes</taxon>
        <taxon>Trematoda</taxon>
        <taxon>Digenea</taxon>
        <taxon>Plagiorchiida</taxon>
        <taxon>Echinostomata</taxon>
        <taxon>Echinostomatoidea</taxon>
        <taxon>Echinostomatidae</taxon>
        <taxon>Echinostoma</taxon>
    </lineage>
</organism>
<dbReference type="Proteomes" id="UP000272942">
    <property type="component" value="Unassembled WGS sequence"/>
</dbReference>
<evidence type="ECO:0000256" key="1">
    <source>
        <dbReference type="SAM" id="Phobius"/>
    </source>
</evidence>
<sequence length="196" mass="21497">MLSLTSVRSRRTQQLVVTRDPDESCANTLSTFTTTTTLNKTIRSPEQALSTVVDAPDRTNFITSSPKSRSKHLPPFPQSSVSWIGAGSNSETLNHGSCAIHYLRDILKASGDSTSTAYVPQCSVHSKVILGEITTIVHLNLELMNHFTKDRSKVNDLMQSVSDQLKSIAYTRILTGMEIPLGTILLSFLSLVVMVM</sequence>
<protein>
    <submittedName>
        <fullName evidence="4">Transmembrane protein</fullName>
    </submittedName>
</protein>
<evidence type="ECO:0000313" key="3">
    <source>
        <dbReference type="Proteomes" id="UP000272942"/>
    </source>
</evidence>
<dbReference type="WBParaSite" id="ECPE_0000518801-mRNA-1">
    <property type="protein sequence ID" value="ECPE_0000518801-mRNA-1"/>
    <property type="gene ID" value="ECPE_0000518801"/>
</dbReference>
<dbReference type="EMBL" id="UZAN01042026">
    <property type="protein sequence ID" value="VDP74757.1"/>
    <property type="molecule type" value="Genomic_DNA"/>
</dbReference>
<reference evidence="4" key="1">
    <citation type="submission" date="2016-06" db="UniProtKB">
        <authorList>
            <consortium name="WormBaseParasite"/>
        </authorList>
    </citation>
    <scope>IDENTIFICATION</scope>
</reference>
<proteinExistence type="predicted"/>
<keyword evidence="1" id="KW-1133">Transmembrane helix</keyword>
<gene>
    <name evidence="2" type="ORF">ECPE_LOCUS5176</name>
</gene>
<name>A0A183ADZ1_9TREM</name>
<keyword evidence="3" id="KW-1185">Reference proteome</keyword>
<dbReference type="AlphaFoldDB" id="A0A183ADZ1"/>
<feature type="transmembrane region" description="Helical" evidence="1">
    <location>
        <begin position="173"/>
        <end position="195"/>
    </location>
</feature>
<evidence type="ECO:0000313" key="4">
    <source>
        <dbReference type="WBParaSite" id="ECPE_0000518801-mRNA-1"/>
    </source>
</evidence>
<evidence type="ECO:0000313" key="2">
    <source>
        <dbReference type="EMBL" id="VDP74757.1"/>
    </source>
</evidence>
<keyword evidence="1" id="KW-0812">Transmembrane</keyword>